<sequence length="192" mass="21624">MDYASKLYTFCLLHYDTTNLPALVEYLQPRQGEKILEIGCNRGRLLKKIVDLGTKAFGIDVNPYAIENRTAGVETALMDATQLTFPGASFDKIYSLHVIEHIPNLKKAFEEMARVLRPGGRIVLFYPAEPIRGLFAIPSALVMWKNPLDIHVNKLNPRKIAAMASSLGLEHVESHFPVRFTPQYVTVLQKKS</sequence>
<dbReference type="Pfam" id="PF08241">
    <property type="entry name" value="Methyltransf_11"/>
    <property type="match status" value="1"/>
</dbReference>
<evidence type="ECO:0000313" key="2">
    <source>
        <dbReference type="EMBL" id="OHA73105.1"/>
    </source>
</evidence>
<proteinExistence type="predicted"/>
<dbReference type="PANTHER" id="PTHR43861">
    <property type="entry name" value="TRANS-ACONITATE 2-METHYLTRANSFERASE-RELATED"/>
    <property type="match status" value="1"/>
</dbReference>
<feature type="domain" description="Methyltransferase type 11" evidence="1">
    <location>
        <begin position="36"/>
        <end position="124"/>
    </location>
</feature>
<dbReference type="STRING" id="1802461.A3B24_01690"/>
<dbReference type="Gene3D" id="3.40.50.150">
    <property type="entry name" value="Vaccinia Virus protein VP39"/>
    <property type="match status" value="1"/>
</dbReference>
<reference evidence="2 3" key="1">
    <citation type="journal article" date="2016" name="Nat. Commun.">
        <title>Thousands of microbial genomes shed light on interconnected biogeochemical processes in an aquifer system.</title>
        <authorList>
            <person name="Anantharaman K."/>
            <person name="Brown C.T."/>
            <person name="Hug L.A."/>
            <person name="Sharon I."/>
            <person name="Castelle C.J."/>
            <person name="Probst A.J."/>
            <person name="Thomas B.C."/>
            <person name="Singh A."/>
            <person name="Wilkins M.J."/>
            <person name="Karaoz U."/>
            <person name="Brodie E.L."/>
            <person name="Williams K.H."/>
            <person name="Hubbard S.S."/>
            <person name="Banfield J.F."/>
        </authorList>
    </citation>
    <scope>NUCLEOTIDE SEQUENCE [LARGE SCALE GENOMIC DNA]</scope>
</reference>
<dbReference type="GO" id="GO:0008757">
    <property type="term" value="F:S-adenosylmethionine-dependent methyltransferase activity"/>
    <property type="evidence" value="ECO:0007669"/>
    <property type="project" value="InterPro"/>
</dbReference>
<protein>
    <recommendedName>
        <fullName evidence="1">Methyltransferase type 11 domain-containing protein</fullName>
    </recommendedName>
</protein>
<dbReference type="EMBL" id="MHUG01000016">
    <property type="protein sequence ID" value="OHA73105.1"/>
    <property type="molecule type" value="Genomic_DNA"/>
</dbReference>
<dbReference type="AlphaFoldDB" id="A0A1G2RJS6"/>
<dbReference type="CDD" id="cd02440">
    <property type="entry name" value="AdoMet_MTases"/>
    <property type="match status" value="1"/>
</dbReference>
<comment type="caution">
    <text evidence="2">The sequence shown here is derived from an EMBL/GenBank/DDBJ whole genome shotgun (WGS) entry which is preliminary data.</text>
</comment>
<dbReference type="SUPFAM" id="SSF53335">
    <property type="entry name" value="S-adenosyl-L-methionine-dependent methyltransferases"/>
    <property type="match status" value="1"/>
</dbReference>
<evidence type="ECO:0000259" key="1">
    <source>
        <dbReference type="Pfam" id="PF08241"/>
    </source>
</evidence>
<name>A0A1G2RJS6_9BACT</name>
<dbReference type="InterPro" id="IPR013216">
    <property type="entry name" value="Methyltransf_11"/>
</dbReference>
<accession>A0A1G2RJS6</accession>
<evidence type="ECO:0000313" key="3">
    <source>
        <dbReference type="Proteomes" id="UP000176917"/>
    </source>
</evidence>
<gene>
    <name evidence="2" type="ORF">A3B24_01690</name>
</gene>
<dbReference type="InterPro" id="IPR029063">
    <property type="entry name" value="SAM-dependent_MTases_sf"/>
</dbReference>
<organism evidence="2 3">
    <name type="scientific">Candidatus Wildermuthbacteria bacterium RIFCSPLOWO2_01_FULL_48_16</name>
    <dbReference type="NCBI Taxonomy" id="1802461"/>
    <lineage>
        <taxon>Bacteria</taxon>
        <taxon>Candidatus Wildermuthiibacteriota</taxon>
    </lineage>
</organism>
<dbReference type="Proteomes" id="UP000176917">
    <property type="component" value="Unassembled WGS sequence"/>
</dbReference>